<dbReference type="InterPro" id="IPR051200">
    <property type="entry name" value="Host-pathogen_enzymatic-act"/>
</dbReference>
<organism evidence="2 3">
    <name type="scientific">Actinomadura vinacea</name>
    <dbReference type="NCBI Taxonomy" id="115336"/>
    <lineage>
        <taxon>Bacteria</taxon>
        <taxon>Bacillati</taxon>
        <taxon>Actinomycetota</taxon>
        <taxon>Actinomycetes</taxon>
        <taxon>Streptosporangiales</taxon>
        <taxon>Thermomonosporaceae</taxon>
        <taxon>Actinomadura</taxon>
    </lineage>
</organism>
<proteinExistence type="predicted"/>
<dbReference type="RefSeq" id="WP_344596720.1">
    <property type="nucleotide sequence ID" value="NZ_BAAARW010000038.1"/>
</dbReference>
<dbReference type="InterPro" id="IPR015943">
    <property type="entry name" value="WD40/YVTN_repeat-like_dom_sf"/>
</dbReference>
<sequence>MMGACRTQQRTAHRTAPRGPRPRPGRAAAAVALLVAAALPTAGCESPVPFHPPGHGAPDAPTIALGGPAPYPADTHASHPDAARRGGRDAGTAAAPGLDVYAATGPGMLGPAARNLPPRVFVPNAATGTADVIDQRTGRLLGRVRTGGTPSLIVPGWDLRRLWISDLDHGLLQPIGPRYAHRGRALRIARPGPLYFTPDGRAALLMVGRLARIDFRDPHTMRPLGALRLPCAGALRADFAADASFLVTPCPATGGVVRVDPSRRTVTGTLRLPAGARPVDLRLSPDGTTFYVADAAKGGLWLVDAARFRTTGFVPTGPGAHALVLGRGSRLLYVLGGDGTVSSLDLATRRVSHLWRLPSGQAAVPGGVSADGTALWLSDPAAGTVYALSTGTGRPLYAVRVGGRPGNPCVYPQPARYSLGGPGLYR</sequence>
<dbReference type="Proteomes" id="UP001501231">
    <property type="component" value="Unassembled WGS sequence"/>
</dbReference>
<keyword evidence="3" id="KW-1185">Reference proteome</keyword>
<dbReference type="InterPro" id="IPR011048">
    <property type="entry name" value="Haem_d1_sf"/>
</dbReference>
<evidence type="ECO:0000313" key="3">
    <source>
        <dbReference type="Proteomes" id="UP001501231"/>
    </source>
</evidence>
<reference evidence="3" key="1">
    <citation type="journal article" date="2019" name="Int. J. Syst. Evol. Microbiol.">
        <title>The Global Catalogue of Microorganisms (GCM) 10K type strain sequencing project: providing services to taxonomists for standard genome sequencing and annotation.</title>
        <authorList>
            <consortium name="The Broad Institute Genomics Platform"/>
            <consortium name="The Broad Institute Genome Sequencing Center for Infectious Disease"/>
            <person name="Wu L."/>
            <person name="Ma J."/>
        </authorList>
    </citation>
    <scope>NUCLEOTIDE SEQUENCE [LARGE SCALE GENOMIC DNA]</scope>
    <source>
        <strain evidence="3">JCM 3325</strain>
    </source>
</reference>
<feature type="compositionally biased region" description="Basic and acidic residues" evidence="1">
    <location>
        <begin position="76"/>
        <end position="88"/>
    </location>
</feature>
<feature type="region of interest" description="Disordered" evidence="1">
    <location>
        <begin position="47"/>
        <end position="91"/>
    </location>
</feature>
<gene>
    <name evidence="2" type="ORF">GCM10010191_82300</name>
</gene>
<evidence type="ECO:0000256" key="1">
    <source>
        <dbReference type="SAM" id="MobiDB-lite"/>
    </source>
</evidence>
<evidence type="ECO:0000313" key="2">
    <source>
        <dbReference type="EMBL" id="GAA2451642.1"/>
    </source>
</evidence>
<dbReference type="EMBL" id="BAAARW010000038">
    <property type="protein sequence ID" value="GAA2451642.1"/>
    <property type="molecule type" value="Genomic_DNA"/>
</dbReference>
<accession>A0ABP5XEK9</accession>
<dbReference type="SUPFAM" id="SSF51004">
    <property type="entry name" value="C-terminal (heme d1) domain of cytochrome cd1-nitrite reductase"/>
    <property type="match status" value="1"/>
</dbReference>
<dbReference type="Gene3D" id="2.130.10.10">
    <property type="entry name" value="YVTN repeat-like/Quinoprotein amine dehydrogenase"/>
    <property type="match status" value="1"/>
</dbReference>
<dbReference type="PANTHER" id="PTHR47197:SF3">
    <property type="entry name" value="DIHYDRO-HEME D1 DEHYDROGENASE"/>
    <property type="match status" value="1"/>
</dbReference>
<evidence type="ECO:0008006" key="4">
    <source>
        <dbReference type="Google" id="ProtNLM"/>
    </source>
</evidence>
<feature type="region of interest" description="Disordered" evidence="1">
    <location>
        <begin position="1"/>
        <end position="26"/>
    </location>
</feature>
<feature type="compositionally biased region" description="Basic residues" evidence="1">
    <location>
        <begin position="11"/>
        <end position="24"/>
    </location>
</feature>
<dbReference type="PANTHER" id="PTHR47197">
    <property type="entry name" value="PROTEIN NIRF"/>
    <property type="match status" value="1"/>
</dbReference>
<protein>
    <recommendedName>
        <fullName evidence="4">YncE family protein</fullName>
    </recommendedName>
</protein>
<name>A0ABP5XEK9_9ACTN</name>
<comment type="caution">
    <text evidence="2">The sequence shown here is derived from an EMBL/GenBank/DDBJ whole genome shotgun (WGS) entry which is preliminary data.</text>
</comment>